<dbReference type="EMBL" id="FOBW01000008">
    <property type="protein sequence ID" value="SEN04449.1"/>
    <property type="molecule type" value="Genomic_DNA"/>
</dbReference>
<accession>A0A1H8DB19</accession>
<dbReference type="AlphaFoldDB" id="A0A1H8DB19"/>
<keyword evidence="3" id="KW-1185">Reference proteome</keyword>
<dbReference type="InterPro" id="IPR002539">
    <property type="entry name" value="MaoC-like_dom"/>
</dbReference>
<organism evidence="2 3">
    <name type="scientific">Mesobacillus persicus</name>
    <dbReference type="NCBI Taxonomy" id="930146"/>
    <lineage>
        <taxon>Bacteria</taxon>
        <taxon>Bacillati</taxon>
        <taxon>Bacillota</taxon>
        <taxon>Bacilli</taxon>
        <taxon>Bacillales</taxon>
        <taxon>Bacillaceae</taxon>
        <taxon>Mesobacillus</taxon>
    </lineage>
</organism>
<evidence type="ECO:0000313" key="2">
    <source>
        <dbReference type="EMBL" id="SEN04449.1"/>
    </source>
</evidence>
<name>A0A1H8DB19_9BACI</name>
<dbReference type="Gene3D" id="3.10.129.10">
    <property type="entry name" value="Hotdog Thioesterase"/>
    <property type="match status" value="1"/>
</dbReference>
<gene>
    <name evidence="2" type="ORF">SAMN05192533_108150</name>
</gene>
<evidence type="ECO:0000313" key="3">
    <source>
        <dbReference type="Proteomes" id="UP000198553"/>
    </source>
</evidence>
<dbReference type="STRING" id="930146.SAMN05192533_108150"/>
<dbReference type="SUPFAM" id="SSF54637">
    <property type="entry name" value="Thioesterase/thiol ester dehydrase-isomerase"/>
    <property type="match status" value="1"/>
</dbReference>
<dbReference type="Proteomes" id="UP000198553">
    <property type="component" value="Unassembled WGS sequence"/>
</dbReference>
<feature type="domain" description="MaoC-like" evidence="1">
    <location>
        <begin position="40"/>
        <end position="124"/>
    </location>
</feature>
<dbReference type="OrthoDB" id="9759612at2"/>
<proteinExistence type="predicted"/>
<sequence length="149" mass="16174">MNTTNVSSTVTWDEVDVGYQLPVHEREITAALIVGGAISATHDYAEVHHDYHAARKAGADNVFMNILTTNGLIGKYLTDWAGPTAKLKSITLRLAVPNYPGDVMTMSGKVSEKYEKDGEHLVEVEFGGKNSLGYHASGKAVVALERRKS</sequence>
<evidence type="ECO:0000259" key="1">
    <source>
        <dbReference type="Pfam" id="PF01575"/>
    </source>
</evidence>
<dbReference type="InterPro" id="IPR029069">
    <property type="entry name" value="HotDog_dom_sf"/>
</dbReference>
<dbReference type="RefSeq" id="WP_090746038.1">
    <property type="nucleotide sequence ID" value="NZ_FOBW01000008.1"/>
</dbReference>
<protein>
    <submittedName>
        <fullName evidence="2">MaoC like domain-containing protein</fullName>
    </submittedName>
</protein>
<dbReference type="Pfam" id="PF01575">
    <property type="entry name" value="MaoC_dehydratas"/>
    <property type="match status" value="1"/>
</dbReference>
<reference evidence="3" key="1">
    <citation type="submission" date="2016-10" db="EMBL/GenBank/DDBJ databases">
        <authorList>
            <person name="Varghese N."/>
            <person name="Submissions S."/>
        </authorList>
    </citation>
    <scope>NUCLEOTIDE SEQUENCE [LARGE SCALE GENOMIC DNA]</scope>
    <source>
        <strain evidence="3">B48,IBRC-M 10115,DSM 25386,CECT 8001</strain>
    </source>
</reference>